<dbReference type="GeneID" id="78454933"/>
<evidence type="ECO:0000313" key="11">
    <source>
        <dbReference type="Proteomes" id="UP000249008"/>
    </source>
</evidence>
<dbReference type="GO" id="GO:0103015">
    <property type="term" value="F:4-amino-4-deoxy-L-arabinose transferase activity"/>
    <property type="evidence" value="ECO:0007669"/>
    <property type="project" value="UniProtKB-EC"/>
</dbReference>
<feature type="transmembrane region" description="Helical" evidence="8">
    <location>
        <begin position="115"/>
        <end position="135"/>
    </location>
</feature>
<evidence type="ECO:0000256" key="3">
    <source>
        <dbReference type="ARBA" id="ARBA00022676"/>
    </source>
</evidence>
<comment type="subcellular location">
    <subcellularLocation>
        <location evidence="1">Cell membrane</location>
        <topology evidence="1">Multi-pass membrane protein</topology>
    </subcellularLocation>
</comment>
<evidence type="ECO:0000256" key="8">
    <source>
        <dbReference type="SAM" id="Phobius"/>
    </source>
</evidence>
<dbReference type="PANTHER" id="PTHR33908:SF3">
    <property type="entry name" value="UNDECAPRENYL PHOSPHATE-ALPHA-4-AMINO-4-DEOXY-L-ARABINOSE ARABINOSYL TRANSFERASE"/>
    <property type="match status" value="1"/>
</dbReference>
<dbReference type="KEGG" id="ful:C4N20_08935"/>
<feature type="transmembrane region" description="Helical" evidence="8">
    <location>
        <begin position="322"/>
        <end position="340"/>
    </location>
</feature>
<protein>
    <submittedName>
        <fullName evidence="10">Undecaprenyl phosphate-alpha-4-amino-4-deoxy-L-arabinose arabinosyl transferase</fullName>
        <ecNumber evidence="10">2.4.2.43</ecNumber>
    </submittedName>
</protein>
<evidence type="ECO:0000259" key="9">
    <source>
        <dbReference type="Pfam" id="PF13231"/>
    </source>
</evidence>
<evidence type="ECO:0000256" key="1">
    <source>
        <dbReference type="ARBA" id="ARBA00004651"/>
    </source>
</evidence>
<evidence type="ECO:0000256" key="7">
    <source>
        <dbReference type="ARBA" id="ARBA00023136"/>
    </source>
</evidence>
<sequence>MEKKSHKKQYIFIILIYLIIFIPLVFLRYPDARNELKYFVITEDMIKAKNYLILKYFSELYPDKPPLYFWILIFFKTYFSNMFFSLSLLFGSLLPSFGISILSFKLFTKLKDEKFGFFITLILMTIPYFTGISVFLRMDMLMSFFISLALYLFFTTYINNNKPRIIKLIVMYTSIGIAVLTKGGAGFIIPILVILTFLVLEKNLSFLKKIHFFRGILLILVILGIWFYGIYIQPDGKEYISLLLGQETLGRMVKAKTHSRPLYFYLVRLPLILYPYGIIYLGAFIYYLKNIRKYFSWSLIEKIGFAWSVVPLIFFSFVSGKLEIYLLPLYTGFVVLGFTFMERIKYSKIGNIFIKITEVLLIIPLLLDILFNKEKNREKCIKYLIGTTLVLYLTFPFLLTKYNDEFTLKNIVQLIQNTNNKIITYKFSDFLNISYEVNKNIEDLENKDIISKIPKNRKIFIVSREKYKDEIEENNKFKLLYNNRAYYLYSN</sequence>
<keyword evidence="6 8" id="KW-1133">Transmembrane helix</keyword>
<feature type="transmembrane region" description="Helical" evidence="8">
    <location>
        <begin position="12"/>
        <end position="29"/>
    </location>
</feature>
<feature type="transmembrane region" description="Helical" evidence="8">
    <location>
        <begin position="262"/>
        <end position="288"/>
    </location>
</feature>
<keyword evidence="5 8" id="KW-0812">Transmembrane</keyword>
<evidence type="ECO:0000256" key="5">
    <source>
        <dbReference type="ARBA" id="ARBA00022692"/>
    </source>
</evidence>
<keyword evidence="3 10" id="KW-0328">Glycosyltransferase</keyword>
<proteinExistence type="predicted"/>
<dbReference type="EMBL" id="LS483487">
    <property type="protein sequence ID" value="SQI99970.1"/>
    <property type="molecule type" value="Genomic_DNA"/>
</dbReference>
<reference evidence="10 11" key="1">
    <citation type="submission" date="2018-06" db="EMBL/GenBank/DDBJ databases">
        <authorList>
            <consortium name="Pathogen Informatics"/>
            <person name="Doyle S."/>
        </authorList>
    </citation>
    <scope>NUCLEOTIDE SEQUENCE [LARGE SCALE GENOMIC DNA]</scope>
    <source>
        <strain evidence="10 11">NCTC12112</strain>
    </source>
</reference>
<dbReference type="AlphaFoldDB" id="A0AAX2J7H5"/>
<dbReference type="PANTHER" id="PTHR33908">
    <property type="entry name" value="MANNOSYLTRANSFERASE YKCB-RELATED"/>
    <property type="match status" value="1"/>
</dbReference>
<dbReference type="GO" id="GO:0009103">
    <property type="term" value="P:lipopolysaccharide biosynthetic process"/>
    <property type="evidence" value="ECO:0007669"/>
    <property type="project" value="UniProtKB-ARBA"/>
</dbReference>
<organism evidence="10 11">
    <name type="scientific">Fusobacterium ulcerans</name>
    <dbReference type="NCBI Taxonomy" id="861"/>
    <lineage>
        <taxon>Bacteria</taxon>
        <taxon>Fusobacteriati</taxon>
        <taxon>Fusobacteriota</taxon>
        <taxon>Fusobacteriia</taxon>
        <taxon>Fusobacteriales</taxon>
        <taxon>Fusobacteriaceae</taxon>
        <taxon>Fusobacterium</taxon>
    </lineage>
</organism>
<dbReference type="GO" id="GO:0010041">
    <property type="term" value="P:response to iron(III) ion"/>
    <property type="evidence" value="ECO:0007669"/>
    <property type="project" value="TreeGrafter"/>
</dbReference>
<feature type="transmembrane region" description="Helical" evidence="8">
    <location>
        <begin position="212"/>
        <end position="231"/>
    </location>
</feature>
<feature type="domain" description="Glycosyltransferase RgtA/B/C/D-like" evidence="9">
    <location>
        <begin position="63"/>
        <end position="223"/>
    </location>
</feature>
<feature type="transmembrane region" description="Helical" evidence="8">
    <location>
        <begin position="383"/>
        <end position="399"/>
    </location>
</feature>
<dbReference type="EC" id="2.4.2.43" evidence="10"/>
<feature type="transmembrane region" description="Helical" evidence="8">
    <location>
        <begin position="67"/>
        <end position="94"/>
    </location>
</feature>
<keyword evidence="4 10" id="KW-0808">Transferase</keyword>
<dbReference type="GO" id="GO:0005886">
    <property type="term" value="C:plasma membrane"/>
    <property type="evidence" value="ECO:0007669"/>
    <property type="project" value="UniProtKB-SubCell"/>
</dbReference>
<feature type="transmembrane region" description="Helical" evidence="8">
    <location>
        <begin position="294"/>
        <end position="315"/>
    </location>
</feature>
<feature type="transmembrane region" description="Helical" evidence="8">
    <location>
        <begin position="141"/>
        <end position="158"/>
    </location>
</feature>
<gene>
    <name evidence="10" type="primary">arnT</name>
    <name evidence="10" type="ORF">NCTC12112_00338</name>
</gene>
<feature type="transmembrane region" description="Helical" evidence="8">
    <location>
        <begin position="170"/>
        <end position="200"/>
    </location>
</feature>
<feature type="transmembrane region" description="Helical" evidence="8">
    <location>
        <begin position="352"/>
        <end position="371"/>
    </location>
</feature>
<name>A0AAX2J7H5_9FUSO</name>
<keyword evidence="7 8" id="KW-0472">Membrane</keyword>
<evidence type="ECO:0000256" key="4">
    <source>
        <dbReference type="ARBA" id="ARBA00022679"/>
    </source>
</evidence>
<dbReference type="InterPro" id="IPR050297">
    <property type="entry name" value="LipidA_mod_glycosyltrf_83"/>
</dbReference>
<dbReference type="InterPro" id="IPR038731">
    <property type="entry name" value="RgtA/B/C-like"/>
</dbReference>
<dbReference type="Pfam" id="PF13231">
    <property type="entry name" value="PMT_2"/>
    <property type="match status" value="1"/>
</dbReference>
<dbReference type="RefSeq" id="WP_005979200.1">
    <property type="nucleotide sequence ID" value="NZ_CABKNW010000004.1"/>
</dbReference>
<accession>A0AAX2J7H5</accession>
<evidence type="ECO:0000256" key="6">
    <source>
        <dbReference type="ARBA" id="ARBA00022989"/>
    </source>
</evidence>
<dbReference type="Proteomes" id="UP000249008">
    <property type="component" value="Chromosome 1"/>
</dbReference>
<evidence type="ECO:0000313" key="10">
    <source>
        <dbReference type="EMBL" id="SQI99970.1"/>
    </source>
</evidence>
<keyword evidence="2" id="KW-1003">Cell membrane</keyword>
<evidence type="ECO:0000256" key="2">
    <source>
        <dbReference type="ARBA" id="ARBA00022475"/>
    </source>
</evidence>